<dbReference type="InterPro" id="IPR036047">
    <property type="entry name" value="F-box-like_dom_sf"/>
</dbReference>
<evidence type="ECO:0000256" key="2">
    <source>
        <dbReference type="SAM" id="MobiDB-lite"/>
    </source>
</evidence>
<feature type="compositionally biased region" description="Acidic residues" evidence="2">
    <location>
        <begin position="745"/>
        <end position="772"/>
    </location>
</feature>
<reference evidence="4 5" key="1">
    <citation type="submission" date="2019-12" db="EMBL/GenBank/DDBJ databases">
        <authorList>
            <person name="Floudas D."/>
            <person name="Bentzer J."/>
            <person name="Ahren D."/>
            <person name="Johansson T."/>
            <person name="Persson P."/>
            <person name="Tunlid A."/>
        </authorList>
    </citation>
    <scope>NUCLEOTIDE SEQUENCE [LARGE SCALE GENOMIC DNA]</scope>
    <source>
        <strain evidence="4 5">CBS 102.39</strain>
    </source>
</reference>
<organism evidence="4 5">
    <name type="scientific">Agrocybe pediades</name>
    <dbReference type="NCBI Taxonomy" id="84607"/>
    <lineage>
        <taxon>Eukaryota</taxon>
        <taxon>Fungi</taxon>
        <taxon>Dikarya</taxon>
        <taxon>Basidiomycota</taxon>
        <taxon>Agaricomycotina</taxon>
        <taxon>Agaricomycetes</taxon>
        <taxon>Agaricomycetidae</taxon>
        <taxon>Agaricales</taxon>
        <taxon>Agaricineae</taxon>
        <taxon>Strophariaceae</taxon>
        <taxon>Agrocybe</taxon>
    </lineage>
</organism>
<dbReference type="Pfam" id="PF00646">
    <property type="entry name" value="F-box"/>
    <property type="match status" value="1"/>
</dbReference>
<feature type="region of interest" description="Disordered" evidence="2">
    <location>
        <begin position="517"/>
        <end position="544"/>
    </location>
</feature>
<evidence type="ECO:0000256" key="1">
    <source>
        <dbReference type="SAM" id="Coils"/>
    </source>
</evidence>
<feature type="region of interest" description="Disordered" evidence="2">
    <location>
        <begin position="344"/>
        <end position="381"/>
    </location>
</feature>
<dbReference type="PROSITE" id="PS50181">
    <property type="entry name" value="FBOX"/>
    <property type="match status" value="1"/>
</dbReference>
<feature type="region of interest" description="Disordered" evidence="2">
    <location>
        <begin position="610"/>
        <end position="706"/>
    </location>
</feature>
<feature type="compositionally biased region" description="Basic and acidic residues" evidence="2">
    <location>
        <begin position="530"/>
        <end position="539"/>
    </location>
</feature>
<accession>A0A8H4R7F4</accession>
<feature type="compositionally biased region" description="Basic and acidic residues" evidence="2">
    <location>
        <begin position="630"/>
        <end position="648"/>
    </location>
</feature>
<name>A0A8H4R7F4_9AGAR</name>
<sequence length="904" mass="102151">MCHPKPLSTSVAHRTLLRPTTHKPHRTTSTSIMRLVDLPPEIITEVFLFLSPADILNFRLTHRLFNLIFRECVLVQYTSLLEETNLEDNPCAPISISEKLEELKHAGRAWDLARPEFSTRLPVIHHQSGVYDLTGGVYLLSNDTRTAMHYLRLPRKKEDVPEWKIIKSAASIIDIGLCLFEHDMIVNVTTVPYRESVHSPLTYNIGMDILQFSTGKPHPDATQPYILVLNSTGEKPAVGIEIVGEHLVLILCYYTPGNNLEDNIFVYEWKTGMVKMHFTAESKTYSGLLFLTEDLILLPNALLNTLDIFRIPEKATVETPKPVLRLSLPRLANGRHLGGISCRAEPNPIGKSSKFGQTVTPTNDDETAIAGPSSSDSRPKRAFLPKSSDAICVFDLRYLILQMMFVEGVGMNMHMRSRHRFTFIVHRSALIQLAEKWGDGKWELEEAERLAKREEERRQAREEKKKAEVEQAELRREISKVWDEKKREVQGGEPVAGPSQAVDDIYADMPDLQEVEEDSDDFLGSSDDDHDSRDDEREPSNGVPYRQWGYEITRWFNSDSVGTHWITTTAGERCVRMSDSERHETHPYTILDFNQEKVKKVKRWLQKKEEEEKRLEEEKKEEEEVAKLANGKEPESSDAGKGKGKQKDTGTTPGPVCTTTACVSAAAQYGDNEDDEMPGLKSITPSPPSLDTGVGVPPGPSTTDPVTHQVDLELPHQDLLQLLLAAAGAGGANVQTEGNHPADIDMTDDDDEDDDEWEDIDEDEDTDQEDEVDGHPLQIPFQIPVPWNGFADWQQAMHTTQGQVASDLQRRREDMERRRLEMEKRNEAYTSVPNDRIRVEDTMGQVRPQEVFDEPVIGALPYVAVTTERCYPFNGILLDEERVLGVKTDGMTGDIRDVTVHYFG</sequence>
<comment type="caution">
    <text evidence="4">The sequence shown here is derived from an EMBL/GenBank/DDBJ whole genome shotgun (WGS) entry which is preliminary data.</text>
</comment>
<evidence type="ECO:0000313" key="5">
    <source>
        <dbReference type="Proteomes" id="UP000521872"/>
    </source>
</evidence>
<proteinExistence type="predicted"/>
<dbReference type="SMART" id="SM00256">
    <property type="entry name" value="FBOX"/>
    <property type="match status" value="1"/>
</dbReference>
<keyword evidence="1" id="KW-0175">Coiled coil</keyword>
<protein>
    <recommendedName>
        <fullName evidence="3">F-box domain-containing protein</fullName>
    </recommendedName>
</protein>
<dbReference type="SUPFAM" id="SSF81383">
    <property type="entry name" value="F-box domain"/>
    <property type="match status" value="1"/>
</dbReference>
<dbReference type="AlphaFoldDB" id="A0A8H4R7F4"/>
<dbReference type="Proteomes" id="UP000521872">
    <property type="component" value="Unassembled WGS sequence"/>
</dbReference>
<feature type="coiled-coil region" evidence="1">
    <location>
        <begin position="444"/>
        <end position="477"/>
    </location>
</feature>
<keyword evidence="5" id="KW-1185">Reference proteome</keyword>
<feature type="compositionally biased region" description="Low complexity" evidence="2">
    <location>
        <begin position="649"/>
        <end position="667"/>
    </location>
</feature>
<gene>
    <name evidence="4" type="ORF">D9613_002425</name>
</gene>
<dbReference type="EMBL" id="JAACJL010000001">
    <property type="protein sequence ID" value="KAF4623649.1"/>
    <property type="molecule type" value="Genomic_DNA"/>
</dbReference>
<feature type="domain" description="F-box" evidence="3">
    <location>
        <begin position="32"/>
        <end position="80"/>
    </location>
</feature>
<evidence type="ECO:0000259" key="3">
    <source>
        <dbReference type="PROSITE" id="PS50181"/>
    </source>
</evidence>
<dbReference type="InterPro" id="IPR001810">
    <property type="entry name" value="F-box_dom"/>
</dbReference>
<feature type="coiled-coil region" evidence="1">
    <location>
        <begin position="805"/>
        <end position="832"/>
    </location>
</feature>
<feature type="region of interest" description="Disordered" evidence="2">
    <location>
        <begin position="732"/>
        <end position="772"/>
    </location>
</feature>
<feature type="compositionally biased region" description="Acidic residues" evidence="2">
    <location>
        <begin position="517"/>
        <end position="529"/>
    </location>
</feature>
<evidence type="ECO:0000313" key="4">
    <source>
        <dbReference type="EMBL" id="KAF4623649.1"/>
    </source>
</evidence>
<dbReference type="CDD" id="cd09917">
    <property type="entry name" value="F-box_SF"/>
    <property type="match status" value="1"/>
</dbReference>